<dbReference type="PANTHER" id="PTHR24024">
    <property type="entry name" value="PULMONARY SURFACTANT-ASSOCIATED PROTEIN A"/>
    <property type="match status" value="1"/>
</dbReference>
<dbReference type="PANTHER" id="PTHR24024:SF18">
    <property type="entry name" value="SHORT-CHAIN COLLAGEN C4-LIKE"/>
    <property type="match status" value="1"/>
</dbReference>
<organism evidence="3 4">
    <name type="scientific">Hydra vulgaris</name>
    <name type="common">Hydra</name>
    <name type="synonym">Hydra attenuata</name>
    <dbReference type="NCBI Taxonomy" id="6087"/>
    <lineage>
        <taxon>Eukaryota</taxon>
        <taxon>Metazoa</taxon>
        <taxon>Cnidaria</taxon>
        <taxon>Hydrozoa</taxon>
        <taxon>Hydroidolina</taxon>
        <taxon>Anthoathecata</taxon>
        <taxon>Aplanulata</taxon>
        <taxon>Hydridae</taxon>
        <taxon>Hydra</taxon>
    </lineage>
</organism>
<dbReference type="GeneID" id="105844836"/>
<feature type="transmembrane region" description="Helical" evidence="2">
    <location>
        <begin position="20"/>
        <end position="41"/>
    </location>
</feature>
<evidence type="ECO:0000313" key="3">
    <source>
        <dbReference type="Proteomes" id="UP001652625"/>
    </source>
</evidence>
<protein>
    <submittedName>
        <fullName evidence="4">Uncharacterized protein LOC105844836 isoform X3</fullName>
    </submittedName>
</protein>
<evidence type="ECO:0000256" key="2">
    <source>
        <dbReference type="SAM" id="Phobius"/>
    </source>
</evidence>
<keyword evidence="2" id="KW-0812">Transmembrane</keyword>
<gene>
    <name evidence="4" type="primary">LOC105844836</name>
</gene>
<evidence type="ECO:0000256" key="1">
    <source>
        <dbReference type="SAM" id="MobiDB-lite"/>
    </source>
</evidence>
<keyword evidence="2" id="KW-0472">Membrane</keyword>
<feature type="region of interest" description="Disordered" evidence="1">
    <location>
        <begin position="688"/>
        <end position="713"/>
    </location>
</feature>
<dbReference type="Proteomes" id="UP001652625">
    <property type="component" value="Chromosome 08"/>
</dbReference>
<accession>A0ABM4CDG5</accession>
<keyword evidence="2" id="KW-1133">Transmembrane helix</keyword>
<evidence type="ECO:0000313" key="4">
    <source>
        <dbReference type="RefSeq" id="XP_065659735.1"/>
    </source>
</evidence>
<dbReference type="InterPro" id="IPR051077">
    <property type="entry name" value="Ca-dependent_lectin"/>
</dbReference>
<dbReference type="RefSeq" id="XP_065659735.1">
    <property type="nucleotide sequence ID" value="XM_065803663.1"/>
</dbReference>
<name>A0ABM4CDG5_HYDVU</name>
<sequence>MEKNGQTCNGKTCKTCKPSLMLVIITSICGFLFILFSIQSWSERQLILEARVIQLENFQKSLFVDKLHQLKSFNRVRYASNYINSNFTLLKNQLAKIQEKLFYEEKTLKKLNRNKRDLGENDNELSFRLQSQLISVCRSLSELLKCSTTNVSKPNVTTAKLPPQHKTPKKNCQGSKGEKGEPGLNGQMGYNGLDGPRGKQGLKGDPGVCDCKILDTNTNENSEKDRNNQKLQKEAFELVYTVWGSSTCPDTSNTIYSGQVSMSLLAQSDGTSSGSNAVCLPISDRFFSKNFKTRAKKSIPADNTAQSFNISVKKKKVLHSGSATSSKMELKKDVLKQKIQLLKPSIKPSIKSSIMTDSLTFKGTPHVPQVKSNEKQIRKIITSPSHENHGNKLHMQKHNFSVFSDTNLNDETLNTSRDCKKQTDAENNCSHLYNNDNKSLLINESYSSYRQHILTTDFNNNKKVNEKNYKFNNLSFTKDIKTFNKVSQSIVAENKETKINENETKTTVSLNKIPTTKKVLSKMVTEPTTQKVELTQKKIQVVPAKVPDSQAITKAPGGQEITKAPGGQAITKVPGVQAITTFGSSKTTANVNNVSLKKTTLVTNSITVSKITTPNHIKLGVNLTNPGSIKKNTLPFEVIFYSPQKMDGPTKATSFLDKDDLIASSAKSGDITKTTVSSAKPIDIKKTTVSSTKPTDIKKTTVSPAKPTDVKNKDKTTASTFITNNYLITSGLKKGVTDPIKNIVTLTKKTADQSKQPFNMNNIQSKYNSNENAETNFAKLVGTRKYVPCALCKALGKSAQIMIPSTTECPPEWNIEYFGYLMDYHHGTKQSQIMCVNDQALGISPESEFIAKKIISSYLSHIQIDCDTHPCNSNIYNELLKCVVCSK</sequence>
<reference evidence="4" key="1">
    <citation type="submission" date="2025-08" db="UniProtKB">
        <authorList>
            <consortium name="RefSeq"/>
        </authorList>
    </citation>
    <scope>IDENTIFICATION</scope>
</reference>
<keyword evidence="3" id="KW-1185">Reference proteome</keyword>
<proteinExistence type="predicted"/>
<feature type="region of interest" description="Disordered" evidence="1">
    <location>
        <begin position="155"/>
        <end position="187"/>
    </location>
</feature>